<keyword evidence="8 16" id="KW-0560">Oxidoreductase</keyword>
<evidence type="ECO:0000256" key="12">
    <source>
        <dbReference type="ARBA" id="ARBA00049187"/>
    </source>
</evidence>
<dbReference type="GO" id="GO:0006103">
    <property type="term" value="P:2-oxoglutarate metabolic process"/>
    <property type="evidence" value="ECO:0007669"/>
    <property type="project" value="TreeGrafter"/>
</dbReference>
<evidence type="ECO:0000256" key="8">
    <source>
        <dbReference type="ARBA" id="ARBA00023002"/>
    </source>
</evidence>
<dbReference type="FunFam" id="3.30.390.30:FF:000001">
    <property type="entry name" value="Dihydrolipoyl dehydrogenase"/>
    <property type="match status" value="1"/>
</dbReference>
<comment type="similarity">
    <text evidence="2 16">Belongs to the class-I pyridine nucleotide-disulfide oxidoreductase family.</text>
</comment>
<comment type="caution">
    <text evidence="19">The sequence shown here is derived from an EMBL/GenBank/DDBJ whole genome shotgun (WGS) entry which is preliminary data.</text>
</comment>
<dbReference type="GO" id="GO:0050660">
    <property type="term" value="F:flavin adenine dinucleotide binding"/>
    <property type="evidence" value="ECO:0007669"/>
    <property type="project" value="InterPro"/>
</dbReference>
<name>A0A941W4C2_9BACT</name>
<dbReference type="SUPFAM" id="SSF55424">
    <property type="entry name" value="FAD/NAD-linked reductases, dimerisation (C-terminal) domain"/>
    <property type="match status" value="1"/>
</dbReference>
<dbReference type="InterPro" id="IPR016156">
    <property type="entry name" value="FAD/NAD-linked_Rdtase_dimer_sf"/>
</dbReference>
<keyword evidence="10" id="KW-1015">Disulfide bond</keyword>
<comment type="cofactor">
    <cofactor evidence="14 16">
        <name>FAD</name>
        <dbReference type="ChEBI" id="CHEBI:57692"/>
    </cofactor>
    <text evidence="14 16">Binds 1 FAD per subunit.</text>
</comment>
<dbReference type="InterPro" id="IPR004099">
    <property type="entry name" value="Pyr_nucl-diS_OxRdtase_dimer"/>
</dbReference>
<sequence>MKEYDLLIIGGGPGGYVAAIKGAQLGLSVGLVERDKVGGACLHRGCIPTKALIQSTHLYELCKRSKEYGIVTEGVSADFSEFHKRKRTIVTRLFGGIKHLLKKNKVDMLNGTGQVVSPDKVLIKEGDRIKEEVSAKNIIVATGSSPMVFDGLPYDKKNVLTSDDILELEEIPSSLLIIGGGAIGVEFAYIYNALGSKVTVIEMMDEILPTNDKDVGSALRESLSKKGVNFLTETNLNLIEIKENSAETTVKRNDGNSDGNTEILQSEKVLLALGRKPETKDSGLEELNLEFNGRFINVDENMQTSQSGIYAIGDVNGPPLLAHLASAQGLLVAHNIAGRDFPPINNNTIPGVTYTNPQVASVGMSQEAAELEGYDIKIGRFPFMANSKTHIMGEGEEGFIKVITDASSGEILGVHLIGHEVGELIGGMSLAMNLEATNLEVSANVFPHPTLSEVFAEAFHAIEGKAIHI</sequence>
<feature type="binding site" evidence="14">
    <location>
        <begin position="142"/>
        <end position="144"/>
    </location>
    <ligand>
        <name>FAD</name>
        <dbReference type="ChEBI" id="CHEBI:57692"/>
    </ligand>
</feature>
<evidence type="ECO:0000259" key="18">
    <source>
        <dbReference type="Pfam" id="PF07992"/>
    </source>
</evidence>
<dbReference type="Pfam" id="PF07992">
    <property type="entry name" value="Pyr_redox_2"/>
    <property type="match status" value="1"/>
</dbReference>
<dbReference type="InterPro" id="IPR006258">
    <property type="entry name" value="Lipoamide_DH"/>
</dbReference>
<evidence type="ECO:0000256" key="5">
    <source>
        <dbReference type="ARBA" id="ARBA00022490"/>
    </source>
</evidence>
<dbReference type="Proteomes" id="UP000722750">
    <property type="component" value="Unassembled WGS sequence"/>
</dbReference>
<proteinExistence type="inferred from homology"/>
<dbReference type="PANTHER" id="PTHR22912:SF217">
    <property type="entry name" value="DIHYDROLIPOYL DEHYDROGENASE"/>
    <property type="match status" value="1"/>
</dbReference>
<evidence type="ECO:0000256" key="6">
    <source>
        <dbReference type="ARBA" id="ARBA00022630"/>
    </source>
</evidence>
<dbReference type="NCBIfam" id="TIGR01350">
    <property type="entry name" value="lipoamide_DH"/>
    <property type="match status" value="1"/>
</dbReference>
<dbReference type="InterPro" id="IPR036188">
    <property type="entry name" value="FAD/NAD-bd_sf"/>
</dbReference>
<dbReference type="EC" id="1.8.1.4" evidence="3 16"/>
<evidence type="ECO:0000313" key="19">
    <source>
        <dbReference type="EMBL" id="MBS1258969.1"/>
    </source>
</evidence>
<evidence type="ECO:0000256" key="7">
    <source>
        <dbReference type="ARBA" id="ARBA00022827"/>
    </source>
</evidence>
<feature type="domain" description="FAD/NAD(P)-binding" evidence="18">
    <location>
        <begin position="4"/>
        <end position="329"/>
    </location>
</feature>
<comment type="miscellaneous">
    <text evidence="16">The active site is a redox-active disulfide bond.</text>
</comment>
<keyword evidence="7 14" id="KW-0274">FAD</keyword>
<dbReference type="InterPro" id="IPR001100">
    <property type="entry name" value="Pyr_nuc-diS_OxRdtase"/>
</dbReference>
<dbReference type="PIRSF" id="PIRSF000350">
    <property type="entry name" value="Mercury_reductase_MerA"/>
    <property type="match status" value="1"/>
</dbReference>
<dbReference type="EMBL" id="JAANXD010000077">
    <property type="protein sequence ID" value="MBS1258969.1"/>
    <property type="molecule type" value="Genomic_DNA"/>
</dbReference>
<dbReference type="Gene3D" id="3.50.50.60">
    <property type="entry name" value="FAD/NAD(P)-binding domain"/>
    <property type="match status" value="2"/>
</dbReference>
<keyword evidence="14" id="KW-0547">Nucleotide-binding</keyword>
<comment type="catalytic activity">
    <reaction evidence="12 16">
        <text>N(6)-[(R)-dihydrolipoyl]-L-lysyl-[protein] + NAD(+) = N(6)-[(R)-lipoyl]-L-lysyl-[protein] + NADH + H(+)</text>
        <dbReference type="Rhea" id="RHEA:15045"/>
        <dbReference type="Rhea" id="RHEA-COMP:10474"/>
        <dbReference type="Rhea" id="RHEA-COMP:10475"/>
        <dbReference type="ChEBI" id="CHEBI:15378"/>
        <dbReference type="ChEBI" id="CHEBI:57540"/>
        <dbReference type="ChEBI" id="CHEBI:57945"/>
        <dbReference type="ChEBI" id="CHEBI:83099"/>
        <dbReference type="ChEBI" id="CHEBI:83100"/>
        <dbReference type="EC" id="1.8.1.4"/>
    </reaction>
</comment>
<dbReference type="GO" id="GO:0005737">
    <property type="term" value="C:cytoplasm"/>
    <property type="evidence" value="ECO:0007669"/>
    <property type="project" value="UniProtKB-SubCell"/>
</dbReference>
<feature type="binding site" evidence="14">
    <location>
        <position position="314"/>
    </location>
    <ligand>
        <name>FAD</name>
        <dbReference type="ChEBI" id="CHEBI:57692"/>
    </ligand>
</feature>
<dbReference type="InterPro" id="IPR050151">
    <property type="entry name" value="Class-I_Pyr_Nuc-Dis_Oxidored"/>
</dbReference>
<dbReference type="InterPro" id="IPR012999">
    <property type="entry name" value="Pyr_OxRdtase_I_AS"/>
</dbReference>
<feature type="binding site" evidence="14">
    <location>
        <position position="274"/>
    </location>
    <ligand>
        <name>NAD(+)</name>
        <dbReference type="ChEBI" id="CHEBI:57540"/>
    </ligand>
</feature>
<reference evidence="19" key="1">
    <citation type="journal article" date="2021" name="ISME J.">
        <title>Fine-scale metabolic discontinuity in a stratified prokaryote microbiome of a Red Sea deep halocline.</title>
        <authorList>
            <person name="Michoud G."/>
            <person name="Ngugi D.K."/>
            <person name="Barozzi A."/>
            <person name="Merlino G."/>
            <person name="Calleja M.L."/>
            <person name="Delgado-Huertas A."/>
            <person name="Moran X.A.G."/>
            <person name="Daffonchio D."/>
        </authorList>
    </citation>
    <scope>NUCLEOTIDE SEQUENCE</scope>
    <source>
        <strain evidence="19">SuakinDeep_MAG55_1</strain>
    </source>
</reference>
<dbReference type="PANTHER" id="PTHR22912">
    <property type="entry name" value="DISULFIDE OXIDOREDUCTASE"/>
    <property type="match status" value="1"/>
</dbReference>
<evidence type="ECO:0000259" key="17">
    <source>
        <dbReference type="Pfam" id="PF02852"/>
    </source>
</evidence>
<keyword evidence="5" id="KW-0963">Cytoplasm</keyword>
<dbReference type="PRINTS" id="PR00368">
    <property type="entry name" value="FADPNR"/>
</dbReference>
<feature type="binding site" evidence="14">
    <location>
        <position position="113"/>
    </location>
    <ligand>
        <name>FAD</name>
        <dbReference type="ChEBI" id="CHEBI:57692"/>
    </ligand>
</feature>
<feature type="active site" description="Proton acceptor" evidence="13">
    <location>
        <position position="448"/>
    </location>
</feature>
<evidence type="ECO:0000256" key="9">
    <source>
        <dbReference type="ARBA" id="ARBA00023027"/>
    </source>
</evidence>
<dbReference type="InterPro" id="IPR023753">
    <property type="entry name" value="FAD/NAD-binding_dom"/>
</dbReference>
<evidence type="ECO:0000256" key="14">
    <source>
        <dbReference type="PIRSR" id="PIRSR000350-3"/>
    </source>
</evidence>
<dbReference type="Pfam" id="PF02852">
    <property type="entry name" value="Pyr_redox_dim"/>
    <property type="match status" value="1"/>
</dbReference>
<dbReference type="GO" id="GO:0004148">
    <property type="term" value="F:dihydrolipoyl dehydrogenase (NADH) activity"/>
    <property type="evidence" value="ECO:0007669"/>
    <property type="project" value="UniProtKB-EC"/>
</dbReference>
<evidence type="ECO:0000256" key="4">
    <source>
        <dbReference type="ARBA" id="ARBA00016961"/>
    </source>
</evidence>
<dbReference type="AlphaFoldDB" id="A0A941W4C2"/>
<dbReference type="PRINTS" id="PR00411">
    <property type="entry name" value="PNDRDTASEI"/>
</dbReference>
<evidence type="ECO:0000256" key="13">
    <source>
        <dbReference type="PIRSR" id="PIRSR000350-2"/>
    </source>
</evidence>
<evidence type="ECO:0000256" key="16">
    <source>
        <dbReference type="RuleBase" id="RU003692"/>
    </source>
</evidence>
<protein>
    <recommendedName>
        <fullName evidence="4 16">Dihydrolipoyl dehydrogenase</fullName>
        <ecNumber evidence="3 16">1.8.1.4</ecNumber>
    </recommendedName>
</protein>
<dbReference type="PROSITE" id="PS00076">
    <property type="entry name" value="PYRIDINE_REDOX_1"/>
    <property type="match status" value="1"/>
</dbReference>
<feature type="domain" description="Pyridine nucleotide-disulphide oxidoreductase dimerisation" evidence="17">
    <location>
        <begin position="349"/>
        <end position="458"/>
    </location>
</feature>
<evidence type="ECO:0000256" key="2">
    <source>
        <dbReference type="ARBA" id="ARBA00007532"/>
    </source>
</evidence>
<keyword evidence="6 16" id="KW-0285">Flavoprotein</keyword>
<keyword evidence="9 14" id="KW-0520">NAD</keyword>
<gene>
    <name evidence="19" type="ORF">MAG551_02033</name>
</gene>
<keyword evidence="11 16" id="KW-0676">Redox-active center</keyword>
<dbReference type="SUPFAM" id="SSF51905">
    <property type="entry name" value="FAD/NAD(P)-binding domain"/>
    <property type="match status" value="1"/>
</dbReference>
<evidence type="ECO:0000256" key="1">
    <source>
        <dbReference type="ARBA" id="ARBA00004496"/>
    </source>
</evidence>
<accession>A0A941W4C2</accession>
<evidence type="ECO:0000256" key="11">
    <source>
        <dbReference type="ARBA" id="ARBA00023284"/>
    </source>
</evidence>
<feature type="binding site" evidence="14">
    <location>
        <position position="50"/>
    </location>
    <ligand>
        <name>FAD</name>
        <dbReference type="ChEBI" id="CHEBI:57692"/>
    </ligand>
</feature>
<evidence type="ECO:0000256" key="10">
    <source>
        <dbReference type="ARBA" id="ARBA00023157"/>
    </source>
</evidence>
<evidence type="ECO:0000313" key="20">
    <source>
        <dbReference type="Proteomes" id="UP000722750"/>
    </source>
</evidence>
<comment type="subcellular location">
    <subcellularLocation>
        <location evidence="1">Cytoplasm</location>
    </subcellularLocation>
</comment>
<evidence type="ECO:0000256" key="3">
    <source>
        <dbReference type="ARBA" id="ARBA00012608"/>
    </source>
</evidence>
<organism evidence="19 20">
    <name type="scientific">Candidatus Scalindua arabica</name>
    <dbReference type="NCBI Taxonomy" id="1127984"/>
    <lineage>
        <taxon>Bacteria</taxon>
        <taxon>Pseudomonadati</taxon>
        <taxon>Planctomycetota</taxon>
        <taxon>Candidatus Brocadiia</taxon>
        <taxon>Candidatus Brocadiales</taxon>
        <taxon>Candidatus Scalinduaceae</taxon>
        <taxon>Candidatus Scalindua</taxon>
    </lineage>
</organism>
<feature type="binding site" evidence="14">
    <location>
        <begin position="179"/>
        <end position="186"/>
    </location>
    <ligand>
        <name>NAD(+)</name>
        <dbReference type="ChEBI" id="CHEBI:57540"/>
    </ligand>
</feature>
<evidence type="ECO:0000256" key="15">
    <source>
        <dbReference type="PIRSR" id="PIRSR000350-4"/>
    </source>
</evidence>
<feature type="binding site" evidence="14">
    <location>
        <position position="202"/>
    </location>
    <ligand>
        <name>NAD(+)</name>
        <dbReference type="ChEBI" id="CHEBI:57540"/>
    </ligand>
</feature>
<dbReference type="Gene3D" id="3.30.390.30">
    <property type="match status" value="1"/>
</dbReference>
<feature type="disulfide bond" description="Redox-active" evidence="15">
    <location>
        <begin position="41"/>
        <end position="46"/>
    </location>
</feature>